<dbReference type="AlphaFoldDB" id="A0A7T4R343"/>
<comment type="function">
    <text evidence="9">Catalyzes the synthesis of 5,6-dihydrouridine (D), a modified base found in the D-loop of most tRNAs, via the reduction of the C5-C6 double bond in target uridines. Specifically modifies U20 and U20a in tRNAs.</text>
</comment>
<feature type="binding site" evidence="9">
    <location>
        <begin position="286"/>
        <end position="288"/>
    </location>
    <ligand>
        <name>FMN</name>
        <dbReference type="ChEBI" id="CHEBI:58210"/>
    </ligand>
</feature>
<keyword evidence="13" id="KW-1185">Reference proteome</keyword>
<dbReference type="KEGG" id="snan:I6N98_07050"/>
<feature type="site" description="Interacts with tRNA" evidence="9">
    <location>
        <position position="261"/>
    </location>
</feature>
<comment type="catalytic activity">
    <reaction evidence="9">
        <text>5,6-dihydrouridine(20) in tRNA + NADP(+) = uridine(20) in tRNA + NADPH + H(+)</text>
        <dbReference type="Rhea" id="RHEA:53336"/>
        <dbReference type="Rhea" id="RHEA-COMP:13533"/>
        <dbReference type="Rhea" id="RHEA-COMP:13534"/>
        <dbReference type="ChEBI" id="CHEBI:15378"/>
        <dbReference type="ChEBI" id="CHEBI:57783"/>
        <dbReference type="ChEBI" id="CHEBI:58349"/>
        <dbReference type="ChEBI" id="CHEBI:65315"/>
        <dbReference type="ChEBI" id="CHEBI:74443"/>
        <dbReference type="EC" id="1.3.1.91"/>
    </reaction>
</comment>
<keyword evidence="8 9" id="KW-0560">Oxidoreductase</keyword>
<dbReference type="InterPro" id="IPR004653">
    <property type="entry name" value="DusA"/>
</dbReference>
<comment type="cofactor">
    <cofactor evidence="1 9">
        <name>FMN</name>
        <dbReference type="ChEBI" id="CHEBI:58210"/>
    </cofactor>
</comment>
<dbReference type="InterPro" id="IPR013785">
    <property type="entry name" value="Aldolase_TIM"/>
</dbReference>
<dbReference type="PANTHER" id="PTHR42907:SF1">
    <property type="entry name" value="FMN-LINKED OXIDOREDUCTASES SUPERFAMILY PROTEIN"/>
    <property type="match status" value="1"/>
</dbReference>
<feature type="binding site" evidence="9">
    <location>
        <position position="214"/>
    </location>
    <ligand>
        <name>FMN</name>
        <dbReference type="ChEBI" id="CHEBI:58210"/>
    </ligand>
</feature>
<dbReference type="EMBL" id="CP066167">
    <property type="protein sequence ID" value="QQD19601.1"/>
    <property type="molecule type" value="Genomic_DNA"/>
</dbReference>
<dbReference type="EC" id="1.3.1.91" evidence="9"/>
<accession>A0A7T4R343</accession>
<dbReference type="Gene3D" id="1.20.120.1460">
    <property type="match status" value="1"/>
</dbReference>
<name>A0A7T4R343_9GAMM</name>
<keyword evidence="6 9" id="KW-0521">NADP</keyword>
<evidence type="ECO:0000256" key="5">
    <source>
        <dbReference type="ARBA" id="ARBA00022694"/>
    </source>
</evidence>
<evidence type="ECO:0000256" key="10">
    <source>
        <dbReference type="SAM" id="MobiDB-lite"/>
    </source>
</evidence>
<evidence type="ECO:0000256" key="2">
    <source>
        <dbReference type="ARBA" id="ARBA00022555"/>
    </source>
</evidence>
<proteinExistence type="inferred from homology"/>
<dbReference type="InterPro" id="IPR035587">
    <property type="entry name" value="DUS-like_FMN-bd"/>
</dbReference>
<comment type="catalytic activity">
    <reaction evidence="9">
        <text>5,6-dihydrouridine(20) in tRNA + NAD(+) = uridine(20) in tRNA + NADH + H(+)</text>
        <dbReference type="Rhea" id="RHEA:53340"/>
        <dbReference type="Rhea" id="RHEA-COMP:13533"/>
        <dbReference type="Rhea" id="RHEA-COMP:13534"/>
        <dbReference type="ChEBI" id="CHEBI:15378"/>
        <dbReference type="ChEBI" id="CHEBI:57540"/>
        <dbReference type="ChEBI" id="CHEBI:57945"/>
        <dbReference type="ChEBI" id="CHEBI:65315"/>
        <dbReference type="ChEBI" id="CHEBI:74443"/>
        <dbReference type="EC" id="1.3.1.91"/>
    </reaction>
</comment>
<feature type="binding site" evidence="9">
    <location>
        <position position="145"/>
    </location>
    <ligand>
        <name>FMN</name>
        <dbReference type="ChEBI" id="CHEBI:58210"/>
    </ligand>
</feature>
<keyword evidence="2 9" id="KW-0820">tRNA-binding</keyword>
<keyword evidence="5 9" id="KW-0819">tRNA processing</keyword>
<dbReference type="PANTHER" id="PTHR42907">
    <property type="entry name" value="FMN-LINKED OXIDOREDUCTASES SUPERFAMILY PROTEIN"/>
    <property type="match status" value="1"/>
</dbReference>
<evidence type="ECO:0000256" key="4">
    <source>
        <dbReference type="ARBA" id="ARBA00022643"/>
    </source>
</evidence>
<dbReference type="SUPFAM" id="SSF51395">
    <property type="entry name" value="FMN-linked oxidoreductases"/>
    <property type="match status" value="1"/>
</dbReference>
<evidence type="ECO:0000256" key="8">
    <source>
        <dbReference type="ARBA" id="ARBA00023002"/>
    </source>
</evidence>
<dbReference type="PROSITE" id="PS01136">
    <property type="entry name" value="UPF0034"/>
    <property type="match status" value="1"/>
</dbReference>
<organism evidence="12 13">
    <name type="scientific">Spongiibacter nanhainus</name>
    <dbReference type="NCBI Taxonomy" id="2794344"/>
    <lineage>
        <taxon>Bacteria</taxon>
        <taxon>Pseudomonadati</taxon>
        <taxon>Pseudomonadota</taxon>
        <taxon>Gammaproteobacteria</taxon>
        <taxon>Cellvibrionales</taxon>
        <taxon>Spongiibacteraceae</taxon>
        <taxon>Spongiibacter</taxon>
    </lineage>
</organism>
<dbReference type="GO" id="GO:0050660">
    <property type="term" value="F:flavin adenine dinucleotide binding"/>
    <property type="evidence" value="ECO:0007669"/>
    <property type="project" value="InterPro"/>
</dbReference>
<feature type="binding site" evidence="9">
    <location>
        <position position="246"/>
    </location>
    <ligand>
        <name>FMN</name>
        <dbReference type="ChEBI" id="CHEBI:58210"/>
    </ligand>
</feature>
<evidence type="ECO:0000256" key="6">
    <source>
        <dbReference type="ARBA" id="ARBA00022857"/>
    </source>
</evidence>
<feature type="domain" description="DUS-like FMN-binding" evidence="11">
    <location>
        <begin position="90"/>
        <end position="398"/>
    </location>
</feature>
<evidence type="ECO:0000256" key="9">
    <source>
        <dbReference type="HAMAP-Rule" id="MF_02041"/>
    </source>
</evidence>
<evidence type="ECO:0000313" key="13">
    <source>
        <dbReference type="Proteomes" id="UP000596063"/>
    </source>
</evidence>
<feature type="site" description="Interacts with tRNA; defines subfamily-specific binding signature" evidence="9">
    <location>
        <position position="258"/>
    </location>
</feature>
<keyword evidence="4 9" id="KW-0288">FMN</keyword>
<comment type="similarity">
    <text evidence="9">Belongs to the Dus family. DusA subfamily.</text>
</comment>
<keyword evidence="3 9" id="KW-0285">Flavoprotein</keyword>
<dbReference type="GO" id="GO:0102264">
    <property type="term" value="F:tRNA-dihydrouridine20 synthase activity"/>
    <property type="evidence" value="ECO:0007669"/>
    <property type="project" value="UniProtKB-EC"/>
</dbReference>
<dbReference type="Proteomes" id="UP000596063">
    <property type="component" value="Chromosome"/>
</dbReference>
<dbReference type="Pfam" id="PF01207">
    <property type="entry name" value="Dus"/>
    <property type="match status" value="1"/>
</dbReference>
<evidence type="ECO:0000256" key="7">
    <source>
        <dbReference type="ARBA" id="ARBA00022884"/>
    </source>
</evidence>
<comment type="caution">
    <text evidence="9">Lacks conserved residue(s) required for the propagation of feature annotation.</text>
</comment>
<feature type="active site" description="Proton donor" evidence="9">
    <location>
        <position position="175"/>
    </location>
</feature>
<comment type="catalytic activity">
    <reaction evidence="9">
        <text>5,6-dihydrouridine(20a) in tRNA + NADP(+) = uridine(20a) in tRNA + NADPH + H(+)</text>
        <dbReference type="Rhea" id="RHEA:53344"/>
        <dbReference type="Rhea" id="RHEA-COMP:13535"/>
        <dbReference type="Rhea" id="RHEA-COMP:13536"/>
        <dbReference type="ChEBI" id="CHEBI:15378"/>
        <dbReference type="ChEBI" id="CHEBI:57783"/>
        <dbReference type="ChEBI" id="CHEBI:58349"/>
        <dbReference type="ChEBI" id="CHEBI:65315"/>
        <dbReference type="ChEBI" id="CHEBI:74443"/>
    </reaction>
</comment>
<dbReference type="GO" id="GO:0000049">
    <property type="term" value="F:tRNA binding"/>
    <property type="evidence" value="ECO:0007669"/>
    <property type="project" value="UniProtKB-UniRule"/>
</dbReference>
<evidence type="ECO:0000313" key="12">
    <source>
        <dbReference type="EMBL" id="QQD19601.1"/>
    </source>
</evidence>
<feature type="site" description="Interacts with tRNA; defines subfamily-specific binding signature" evidence="9">
    <location>
        <position position="377"/>
    </location>
</feature>
<feature type="binding site" evidence="9">
    <location>
        <begin position="92"/>
        <end position="94"/>
    </location>
    <ligand>
        <name>FMN</name>
        <dbReference type="ChEBI" id="CHEBI:58210"/>
    </ligand>
</feature>
<dbReference type="Gene3D" id="3.20.20.70">
    <property type="entry name" value="Aldolase class I"/>
    <property type="match status" value="1"/>
</dbReference>
<keyword evidence="7 9" id="KW-0694">RNA-binding</keyword>
<dbReference type="HAMAP" id="MF_02041">
    <property type="entry name" value="DusA_subfam"/>
    <property type="match status" value="1"/>
</dbReference>
<evidence type="ECO:0000256" key="1">
    <source>
        <dbReference type="ARBA" id="ARBA00001917"/>
    </source>
</evidence>
<feature type="binding site" evidence="9">
    <location>
        <begin position="308"/>
        <end position="309"/>
    </location>
    <ligand>
        <name>FMN</name>
        <dbReference type="ChEBI" id="CHEBI:58210"/>
    </ligand>
</feature>
<comment type="catalytic activity">
    <reaction evidence="9">
        <text>5,6-dihydrouridine(20a) in tRNA + NAD(+) = uridine(20a) in tRNA + NADH + H(+)</text>
        <dbReference type="Rhea" id="RHEA:53348"/>
        <dbReference type="Rhea" id="RHEA-COMP:13535"/>
        <dbReference type="Rhea" id="RHEA-COMP:13536"/>
        <dbReference type="ChEBI" id="CHEBI:15378"/>
        <dbReference type="ChEBI" id="CHEBI:57540"/>
        <dbReference type="ChEBI" id="CHEBI:57945"/>
        <dbReference type="ChEBI" id="CHEBI:65315"/>
        <dbReference type="ChEBI" id="CHEBI:74443"/>
    </reaction>
</comment>
<dbReference type="NCBIfam" id="TIGR00742">
    <property type="entry name" value="yjbN"/>
    <property type="match status" value="1"/>
</dbReference>
<feature type="site" description="Interacts with tRNA" evidence="9">
    <location>
        <position position="172"/>
    </location>
</feature>
<protein>
    <recommendedName>
        <fullName evidence="9">tRNA-dihydrouridine(20/20a) synthase</fullName>
        <ecNumber evidence="9">1.3.1.91</ecNumber>
    </recommendedName>
    <alternativeName>
        <fullName evidence="9">U20-specific dihydrouridine synthase</fullName>
        <shortName evidence="9">U20-specific Dus</shortName>
    </alternativeName>
    <alternativeName>
        <fullName evidence="9">tRNA-dihydrouridine synthase A</fullName>
    </alternativeName>
</protein>
<feature type="region of interest" description="Disordered" evidence="10">
    <location>
        <begin position="59"/>
        <end position="80"/>
    </location>
</feature>
<evidence type="ECO:0000259" key="11">
    <source>
        <dbReference type="Pfam" id="PF01207"/>
    </source>
</evidence>
<sequence>MRRTKYHINKSALFSPIQIAWTPPIHLTPGLLINCGFCGFSVSKVLNLFTSTRHQYLSDKLQAPNTPPSGPTGGEAGRAPAAPLDRRFCAAPMMDWSDRHCRVFWRQLTKRAVFYTEMVTTGALLHGDVRRHLDYSEEEHPLALQVGGNEPDALATAAKLAEQWQYREINLNCGCPSDRVQNGFFGACLMTRPGMVADGVKAMKDATALPVTVKHRIGVDDQEGYGPLRDFVGAVADAGSDAVIVHARKAWLKGLSPKENREIPPLNYPMVYRLKNDFPELEVIINGGIEDVRAGLNHLSHVDGIMLGRSAYHTPWVLADVDQQIYGGASPVTDRLDAIRGLYDYIEKELTAGTRLHHITRHTLGLFNGLGGAKQFRRHLSQHAHRDDAGIETLENALSFIEAARERAAQRRAETESLGQLSA</sequence>
<reference evidence="12 13" key="1">
    <citation type="submission" date="2020-12" db="EMBL/GenBank/DDBJ databases">
        <authorList>
            <person name="Shan Y."/>
        </authorList>
    </citation>
    <scope>NUCLEOTIDE SEQUENCE [LARGE SCALE GENOMIC DNA]</scope>
    <source>
        <strain evidence="13">csc3.9</strain>
    </source>
</reference>
<dbReference type="CDD" id="cd02801">
    <property type="entry name" value="DUS_like_FMN"/>
    <property type="match status" value="1"/>
</dbReference>
<evidence type="ECO:0000256" key="3">
    <source>
        <dbReference type="ARBA" id="ARBA00022630"/>
    </source>
</evidence>
<gene>
    <name evidence="9 12" type="primary">dusA</name>
    <name evidence="12" type="ORF">I6N98_07050</name>
</gene>
<dbReference type="NCBIfam" id="NF008774">
    <property type="entry name" value="PRK11815.1"/>
    <property type="match status" value="1"/>
</dbReference>
<dbReference type="InterPro" id="IPR018517">
    <property type="entry name" value="tRNA_hU_synthase_CS"/>
</dbReference>
<dbReference type="GO" id="GO:0010181">
    <property type="term" value="F:FMN binding"/>
    <property type="evidence" value="ECO:0007669"/>
    <property type="project" value="UniProtKB-UniRule"/>
</dbReference>